<protein>
    <recommendedName>
        <fullName evidence="4 7">Signal peptidase I</fullName>
        <ecNumber evidence="3 7">3.4.21.89</ecNumber>
    </recommendedName>
</protein>
<dbReference type="InterPro" id="IPR036286">
    <property type="entry name" value="LexA/Signal_pep-like_sf"/>
</dbReference>
<evidence type="ECO:0000256" key="5">
    <source>
        <dbReference type="ARBA" id="ARBA00022801"/>
    </source>
</evidence>
<dbReference type="InterPro" id="IPR019533">
    <property type="entry name" value="Peptidase_S26"/>
</dbReference>
<dbReference type="PROSITE" id="PS00761">
    <property type="entry name" value="SPASE_I_3"/>
    <property type="match status" value="1"/>
</dbReference>
<comment type="subcellular location">
    <subcellularLocation>
        <location evidence="7">Membrane</location>
        <topology evidence="7">Single-pass type II membrane protein</topology>
    </subcellularLocation>
</comment>
<dbReference type="Proteomes" id="UP000054683">
    <property type="component" value="Unassembled WGS sequence"/>
</dbReference>
<keyword evidence="5 7" id="KW-0378">Hydrolase</keyword>
<evidence type="ECO:0000259" key="8">
    <source>
        <dbReference type="Pfam" id="PF10502"/>
    </source>
</evidence>
<dbReference type="PANTHER" id="PTHR43390">
    <property type="entry name" value="SIGNAL PEPTIDASE I"/>
    <property type="match status" value="1"/>
</dbReference>
<evidence type="ECO:0000256" key="3">
    <source>
        <dbReference type="ARBA" id="ARBA00013208"/>
    </source>
</evidence>
<dbReference type="Gene3D" id="2.10.109.10">
    <property type="entry name" value="Umud Fragment, subunit A"/>
    <property type="match status" value="1"/>
</dbReference>
<dbReference type="EMBL" id="FCOK02000007">
    <property type="protein sequence ID" value="SAL23304.1"/>
    <property type="molecule type" value="Genomic_DNA"/>
</dbReference>
<evidence type="ECO:0000256" key="1">
    <source>
        <dbReference type="ARBA" id="ARBA00000677"/>
    </source>
</evidence>
<evidence type="ECO:0000256" key="6">
    <source>
        <dbReference type="PIRSR" id="PIRSR600223-1"/>
    </source>
</evidence>
<dbReference type="PRINTS" id="PR00727">
    <property type="entry name" value="LEADERPTASE"/>
</dbReference>
<gene>
    <name evidence="9" type="ORF">AWB69_01630</name>
</gene>
<evidence type="ECO:0000256" key="4">
    <source>
        <dbReference type="ARBA" id="ARBA00019232"/>
    </source>
</evidence>
<dbReference type="GO" id="GO:0016020">
    <property type="term" value="C:membrane"/>
    <property type="evidence" value="ECO:0007669"/>
    <property type="project" value="UniProtKB-SubCell"/>
</dbReference>
<comment type="similarity">
    <text evidence="2 7">Belongs to the peptidase S26 family.</text>
</comment>
<sequence>MRLLPRLWRENRNLIAFLVLMALFRSAIADWNVVPSGSMLPTIREGDRIVVDKMAYDLRVPFTHIAIAHLHDPQRGDIVTVDSSAAHELIVKRLIGLPGDVVAMRDNVLYINGKRAGYQPVDITGVEGDASSPGEYLDEKLGHVTHVVRLSVLAPSPRRSFGPVTVPKGEYLMLGDNRDDSADSRYFGFFPRNELMGRATRVAYSLDPDRHHMPRLDRFGARLDEDAAAAPADRS</sequence>
<dbReference type="CDD" id="cd06530">
    <property type="entry name" value="S26_SPase_I"/>
    <property type="match status" value="1"/>
</dbReference>
<keyword evidence="7" id="KW-0645">Protease</keyword>
<dbReference type="PANTHER" id="PTHR43390:SF1">
    <property type="entry name" value="CHLOROPLAST PROCESSING PEPTIDASE"/>
    <property type="match status" value="1"/>
</dbReference>
<comment type="catalytic activity">
    <reaction evidence="1 7">
        <text>Cleavage of hydrophobic, N-terminal signal or leader sequences from secreted and periplasmic proteins.</text>
        <dbReference type="EC" id="3.4.21.89"/>
    </reaction>
</comment>
<evidence type="ECO:0000256" key="2">
    <source>
        <dbReference type="ARBA" id="ARBA00009370"/>
    </source>
</evidence>
<name>A0A158FTY0_9BURK</name>
<accession>A0A158FTY0</accession>
<dbReference type="EC" id="3.4.21.89" evidence="3 7"/>
<feature type="domain" description="Peptidase S26" evidence="8">
    <location>
        <begin position="15"/>
        <end position="200"/>
    </location>
</feature>
<dbReference type="GO" id="GO:0009003">
    <property type="term" value="F:signal peptidase activity"/>
    <property type="evidence" value="ECO:0007669"/>
    <property type="project" value="UniProtKB-EC"/>
</dbReference>
<proteinExistence type="inferred from homology"/>
<dbReference type="NCBIfam" id="TIGR02227">
    <property type="entry name" value="sigpep_I_bact"/>
    <property type="match status" value="1"/>
</dbReference>
<dbReference type="AlphaFoldDB" id="A0A158FTY0"/>
<dbReference type="InterPro" id="IPR019758">
    <property type="entry name" value="Pept_S26A_signal_pept_1_CS"/>
</dbReference>
<dbReference type="InterPro" id="IPR019757">
    <property type="entry name" value="Pept_S26A_signal_pept_1_Lys-AS"/>
</dbReference>
<feature type="active site" evidence="6">
    <location>
        <position position="92"/>
    </location>
</feature>
<dbReference type="GO" id="GO:0004252">
    <property type="term" value="F:serine-type endopeptidase activity"/>
    <property type="evidence" value="ECO:0007669"/>
    <property type="project" value="InterPro"/>
</dbReference>
<dbReference type="Pfam" id="PF10502">
    <property type="entry name" value="Peptidase_S26"/>
    <property type="match status" value="1"/>
</dbReference>
<reference evidence="9 10" key="1">
    <citation type="submission" date="2016-01" db="EMBL/GenBank/DDBJ databases">
        <authorList>
            <person name="Oliw E.H."/>
        </authorList>
    </citation>
    <scope>NUCLEOTIDE SEQUENCE [LARGE SCALE GENOMIC DNA]</scope>
    <source>
        <strain evidence="9">LMG 27134</strain>
    </source>
</reference>
<dbReference type="GO" id="GO:0006465">
    <property type="term" value="P:signal peptide processing"/>
    <property type="evidence" value="ECO:0007669"/>
    <property type="project" value="InterPro"/>
</dbReference>
<evidence type="ECO:0000313" key="10">
    <source>
        <dbReference type="Proteomes" id="UP000054683"/>
    </source>
</evidence>
<dbReference type="OrthoDB" id="9815782at2"/>
<dbReference type="RefSeq" id="WP_062084013.1">
    <property type="nucleotide sequence ID" value="NZ_FCOK02000007.1"/>
</dbReference>
<evidence type="ECO:0000313" key="9">
    <source>
        <dbReference type="EMBL" id="SAL23304.1"/>
    </source>
</evidence>
<dbReference type="SUPFAM" id="SSF51306">
    <property type="entry name" value="LexA/Signal peptidase"/>
    <property type="match status" value="1"/>
</dbReference>
<evidence type="ECO:0000256" key="7">
    <source>
        <dbReference type="RuleBase" id="RU362042"/>
    </source>
</evidence>
<dbReference type="InterPro" id="IPR000223">
    <property type="entry name" value="Pept_S26A_signal_pept_1"/>
</dbReference>
<feature type="active site" evidence="6">
    <location>
        <position position="38"/>
    </location>
</feature>
<organism evidence="9 10">
    <name type="scientific">Caballeronia udeis</name>
    <dbReference type="NCBI Taxonomy" id="1232866"/>
    <lineage>
        <taxon>Bacteria</taxon>
        <taxon>Pseudomonadati</taxon>
        <taxon>Pseudomonadota</taxon>
        <taxon>Betaproteobacteria</taxon>
        <taxon>Burkholderiales</taxon>
        <taxon>Burkholderiaceae</taxon>
        <taxon>Caballeronia</taxon>
    </lineage>
</organism>
<dbReference type="PROSITE" id="PS00760">
    <property type="entry name" value="SPASE_I_2"/>
    <property type="match status" value="1"/>
</dbReference>